<dbReference type="AlphaFoldDB" id="X1IG02"/>
<reference evidence="1" key="1">
    <citation type="journal article" date="2014" name="Front. Microbiol.">
        <title>High frequency of phylogenetically diverse reductive dehalogenase-homologous genes in deep subseafloor sedimentary metagenomes.</title>
        <authorList>
            <person name="Kawai M."/>
            <person name="Futagami T."/>
            <person name="Toyoda A."/>
            <person name="Takaki Y."/>
            <person name="Nishi S."/>
            <person name="Hori S."/>
            <person name="Arai W."/>
            <person name="Tsubouchi T."/>
            <person name="Morono Y."/>
            <person name="Uchiyama I."/>
            <person name="Ito T."/>
            <person name="Fujiyama A."/>
            <person name="Inagaki F."/>
            <person name="Takami H."/>
        </authorList>
    </citation>
    <scope>NUCLEOTIDE SEQUENCE</scope>
    <source>
        <strain evidence="1">Expedition CK06-06</strain>
    </source>
</reference>
<dbReference type="EMBL" id="BARU01031911">
    <property type="protein sequence ID" value="GAH65034.1"/>
    <property type="molecule type" value="Genomic_DNA"/>
</dbReference>
<name>X1IG02_9ZZZZ</name>
<protein>
    <submittedName>
        <fullName evidence="1">Uncharacterized protein</fullName>
    </submittedName>
</protein>
<evidence type="ECO:0000313" key="1">
    <source>
        <dbReference type="EMBL" id="GAH65034.1"/>
    </source>
</evidence>
<feature type="non-terminal residue" evidence="1">
    <location>
        <position position="51"/>
    </location>
</feature>
<organism evidence="1">
    <name type="scientific">marine sediment metagenome</name>
    <dbReference type="NCBI Taxonomy" id="412755"/>
    <lineage>
        <taxon>unclassified sequences</taxon>
        <taxon>metagenomes</taxon>
        <taxon>ecological metagenomes</taxon>
    </lineage>
</organism>
<gene>
    <name evidence="1" type="ORF">S03H2_50409</name>
</gene>
<sequence>MITEATVKLVKHPPECIPDSWFGDVPANTEVSPPVLDLRRFKPYIAILANI</sequence>
<comment type="caution">
    <text evidence="1">The sequence shown here is derived from an EMBL/GenBank/DDBJ whole genome shotgun (WGS) entry which is preliminary data.</text>
</comment>
<accession>X1IG02</accession>
<proteinExistence type="predicted"/>